<dbReference type="PANTHER" id="PTHR12128">
    <property type="entry name" value="DIHYDRODIPICOLINATE SYNTHASE"/>
    <property type="match status" value="1"/>
</dbReference>
<dbReference type="Proteomes" id="UP000076563">
    <property type="component" value="Unassembled WGS sequence"/>
</dbReference>
<dbReference type="STRING" id="1007103.GCA_000213315_03479"/>
<dbReference type="PIRSF" id="PIRSF001365">
    <property type="entry name" value="DHDPS"/>
    <property type="match status" value="1"/>
</dbReference>
<proteinExistence type="inferred from homology"/>
<dbReference type="GO" id="GO:0008840">
    <property type="term" value="F:4-hydroxy-tetrahydrodipicolinate synthase activity"/>
    <property type="evidence" value="ECO:0007669"/>
    <property type="project" value="TreeGrafter"/>
</dbReference>
<evidence type="ECO:0000256" key="4">
    <source>
        <dbReference type="PIRSR" id="PIRSR001365-2"/>
    </source>
</evidence>
<evidence type="ECO:0000313" key="5">
    <source>
        <dbReference type="EMBL" id="KZE73342.1"/>
    </source>
</evidence>
<dbReference type="EMBL" id="LQRA01000094">
    <property type="protein sequence ID" value="KZE73342.1"/>
    <property type="molecule type" value="Genomic_DNA"/>
</dbReference>
<dbReference type="Pfam" id="PF00701">
    <property type="entry name" value="DHDPS"/>
    <property type="match status" value="1"/>
</dbReference>
<dbReference type="PANTHER" id="PTHR12128:SF66">
    <property type="entry name" value="4-HYDROXY-2-OXOGLUTARATE ALDOLASE, MITOCHONDRIAL"/>
    <property type="match status" value="1"/>
</dbReference>
<dbReference type="InterPro" id="IPR013785">
    <property type="entry name" value="Aldolase_TIM"/>
</dbReference>
<dbReference type="AlphaFoldDB" id="A0A165Q1J7"/>
<evidence type="ECO:0000256" key="2">
    <source>
        <dbReference type="ARBA" id="ARBA00023239"/>
    </source>
</evidence>
<feature type="binding site" evidence="4">
    <location>
        <position position="207"/>
    </location>
    <ligand>
        <name>pyruvate</name>
        <dbReference type="ChEBI" id="CHEBI:15361"/>
    </ligand>
</feature>
<reference evidence="6" key="1">
    <citation type="submission" date="2016-01" db="EMBL/GenBank/DDBJ databases">
        <title>Draft genome of Chromobacterium sp. F49.</title>
        <authorList>
            <person name="Hong K.W."/>
        </authorList>
    </citation>
    <scope>NUCLEOTIDE SEQUENCE [LARGE SCALE GENOMIC DNA]</scope>
    <source>
        <strain evidence="6">M63</strain>
    </source>
</reference>
<evidence type="ECO:0000256" key="3">
    <source>
        <dbReference type="PIRNR" id="PIRNR001365"/>
    </source>
</evidence>
<dbReference type="OrthoDB" id="9782828at2"/>
<organism evidence="5 6">
    <name type="scientific">Paenibacillus elgii</name>
    <dbReference type="NCBI Taxonomy" id="189691"/>
    <lineage>
        <taxon>Bacteria</taxon>
        <taxon>Bacillati</taxon>
        <taxon>Bacillota</taxon>
        <taxon>Bacilli</taxon>
        <taxon>Bacillales</taxon>
        <taxon>Paenibacillaceae</taxon>
        <taxon>Paenibacillus</taxon>
    </lineage>
</organism>
<keyword evidence="2 3" id="KW-0456">Lyase</keyword>
<evidence type="ECO:0000256" key="1">
    <source>
        <dbReference type="ARBA" id="ARBA00007592"/>
    </source>
</evidence>
<accession>A0A165Q1J7</accession>
<gene>
    <name evidence="5" type="ORF">AV654_32785</name>
</gene>
<dbReference type="PRINTS" id="PR00146">
    <property type="entry name" value="DHPICSNTHASE"/>
</dbReference>
<dbReference type="Gene3D" id="3.20.20.70">
    <property type="entry name" value="Aldolase class I"/>
    <property type="match status" value="1"/>
</dbReference>
<sequence>MLTEDTLRGVVVPVVTPFDRSGELDIRSFEELIRRLVGKGIHGLIVNGTIGESPVLESREFEILIAAARQAIAATRAIPLIVGTGASNTSATVKRTAQAKSLGAHAALVAAPNFHFPSQQAVIRHFQALAEADLPIILCDPPHRTGVALDLETVKAIMEMEHVIGLKEGTGHIRRMFRLARSMTKPVLCGEDELFFASLCCGAKGGIVASANLDSEQFVQVYELFRAGKIDDSNQLFRQLLPLVQFLFSEPTPAPLKWLLTQRGYIRSDRLRLPMTTVSCEASRNHTGLFQGSMWK</sequence>
<keyword evidence="6" id="KW-1185">Reference proteome</keyword>
<comment type="similarity">
    <text evidence="1 3">Belongs to the DapA family.</text>
</comment>
<name>A0A165Q1J7_9BACL</name>
<dbReference type="InterPro" id="IPR002220">
    <property type="entry name" value="DapA-like"/>
</dbReference>
<comment type="caution">
    <text evidence="5">The sequence shown here is derived from an EMBL/GenBank/DDBJ whole genome shotgun (WGS) entry which is preliminary data.</text>
</comment>
<dbReference type="RefSeq" id="WP_063187124.1">
    <property type="nucleotide sequence ID" value="NZ_LQRA01000094.1"/>
</dbReference>
<protein>
    <submittedName>
        <fullName evidence="5">4-hydroxy-tetrahydrodipicolinate synthase</fullName>
    </submittedName>
</protein>
<dbReference type="eggNOG" id="COG0329">
    <property type="taxonomic scope" value="Bacteria"/>
</dbReference>
<dbReference type="SMART" id="SM01130">
    <property type="entry name" value="DHDPS"/>
    <property type="match status" value="1"/>
</dbReference>
<dbReference type="SUPFAM" id="SSF51569">
    <property type="entry name" value="Aldolase"/>
    <property type="match status" value="1"/>
</dbReference>
<evidence type="ECO:0000313" key="6">
    <source>
        <dbReference type="Proteomes" id="UP000076563"/>
    </source>
</evidence>